<sequence length="385" mass="42377">MFKGFKISRVILSIIALVLFFIFIYFFNINHPVIFTSDNGKANVKYEKANVLEVKNENLKKSVSLKNIYFGSQNVTVKILTGEHKGDIKIVPNYLTDIHNVFIKKNMTIIIEIDTVNKNTYSATVYNYYRAPIQYFFLIIFFIALCIIGGKQGLKSILGLAFTFICIIFLFIPMLYNGYSPIVSCLLIITLTTCITLILLCGFTFKTLSAILGTLLGVFIAAIIAIIFGNLAHLTGLNIENAELLSLISSKTGMQVQGLLLASILIASLGAVLDLSVSITSSIQEIYTSNSKLSFNELFKSGMNIGKDMMGTMTNTLILAFTGSSLNILIVIYSYNVSFTQIMNMDMVSVEIIQGITGSLAVVLTVPISALISAKLIPLLSKDFN</sequence>
<feature type="transmembrane region" description="Helical" evidence="1">
    <location>
        <begin position="181"/>
        <end position="203"/>
    </location>
</feature>
<dbReference type="OrthoDB" id="5753718at2"/>
<feature type="transmembrane region" description="Helical" evidence="1">
    <location>
        <begin position="7"/>
        <end position="27"/>
    </location>
</feature>
<accession>A0A1W1XNX3</accession>
<organism evidence="2 3">
    <name type="scientific">Clostridium acidisoli DSM 12555</name>
    <dbReference type="NCBI Taxonomy" id="1121291"/>
    <lineage>
        <taxon>Bacteria</taxon>
        <taxon>Bacillati</taxon>
        <taxon>Bacillota</taxon>
        <taxon>Clostridia</taxon>
        <taxon>Eubacteriales</taxon>
        <taxon>Clostridiaceae</taxon>
        <taxon>Clostridium</taxon>
    </lineage>
</organism>
<keyword evidence="1" id="KW-0472">Membrane</keyword>
<name>A0A1W1XNX3_9CLOT</name>
<feature type="transmembrane region" description="Helical" evidence="1">
    <location>
        <begin position="157"/>
        <end position="175"/>
    </location>
</feature>
<dbReference type="Pfam" id="PF07907">
    <property type="entry name" value="YibE_F"/>
    <property type="match status" value="1"/>
</dbReference>
<evidence type="ECO:0000313" key="3">
    <source>
        <dbReference type="Proteomes" id="UP000192468"/>
    </source>
</evidence>
<dbReference type="PANTHER" id="PTHR41771:SF1">
    <property type="entry name" value="MEMBRANE PROTEIN"/>
    <property type="match status" value="1"/>
</dbReference>
<feature type="transmembrane region" description="Helical" evidence="1">
    <location>
        <begin position="133"/>
        <end position="150"/>
    </location>
</feature>
<proteinExistence type="predicted"/>
<protein>
    <submittedName>
        <fullName evidence="2">Uncharacterized membrane protein</fullName>
    </submittedName>
</protein>
<feature type="transmembrane region" description="Helical" evidence="1">
    <location>
        <begin position="317"/>
        <end position="335"/>
    </location>
</feature>
<evidence type="ECO:0000256" key="1">
    <source>
        <dbReference type="SAM" id="Phobius"/>
    </source>
</evidence>
<dbReference type="RefSeq" id="WP_084116324.1">
    <property type="nucleotide sequence ID" value="NZ_FWXH01000009.1"/>
</dbReference>
<keyword evidence="1" id="KW-0812">Transmembrane</keyword>
<dbReference type="InterPro" id="IPR012507">
    <property type="entry name" value="YibE_F"/>
</dbReference>
<dbReference type="EMBL" id="FWXH01000009">
    <property type="protein sequence ID" value="SMC25596.1"/>
    <property type="molecule type" value="Genomic_DNA"/>
</dbReference>
<dbReference type="STRING" id="1121291.SAMN02745134_02500"/>
<evidence type="ECO:0000313" key="2">
    <source>
        <dbReference type="EMBL" id="SMC25596.1"/>
    </source>
</evidence>
<dbReference type="PANTHER" id="PTHR41771">
    <property type="entry name" value="MEMBRANE PROTEIN-RELATED"/>
    <property type="match status" value="1"/>
</dbReference>
<dbReference type="Proteomes" id="UP000192468">
    <property type="component" value="Unassembled WGS sequence"/>
</dbReference>
<reference evidence="2 3" key="1">
    <citation type="submission" date="2017-04" db="EMBL/GenBank/DDBJ databases">
        <authorList>
            <person name="Afonso C.L."/>
            <person name="Miller P.J."/>
            <person name="Scott M.A."/>
            <person name="Spackman E."/>
            <person name="Goraichik I."/>
            <person name="Dimitrov K.M."/>
            <person name="Suarez D.L."/>
            <person name="Swayne D.E."/>
        </authorList>
    </citation>
    <scope>NUCLEOTIDE SEQUENCE [LARGE SCALE GENOMIC DNA]</scope>
    <source>
        <strain evidence="2 3">DSM 12555</strain>
    </source>
</reference>
<keyword evidence="1" id="KW-1133">Transmembrane helix</keyword>
<keyword evidence="3" id="KW-1185">Reference proteome</keyword>
<feature type="transmembrane region" description="Helical" evidence="1">
    <location>
        <begin position="254"/>
        <end position="273"/>
    </location>
</feature>
<feature type="transmembrane region" description="Helical" evidence="1">
    <location>
        <begin position="355"/>
        <end position="377"/>
    </location>
</feature>
<dbReference type="AlphaFoldDB" id="A0A1W1XNX3"/>
<gene>
    <name evidence="2" type="ORF">SAMN02745134_02500</name>
</gene>
<feature type="transmembrane region" description="Helical" evidence="1">
    <location>
        <begin position="210"/>
        <end position="234"/>
    </location>
</feature>